<dbReference type="Proteomes" id="UP001175228">
    <property type="component" value="Unassembled WGS sequence"/>
</dbReference>
<evidence type="ECO:0000313" key="1">
    <source>
        <dbReference type="EMBL" id="KAK0492295.1"/>
    </source>
</evidence>
<gene>
    <name evidence="1" type="ORF">EDD18DRAFT_509361</name>
</gene>
<proteinExistence type="predicted"/>
<keyword evidence="2" id="KW-1185">Reference proteome</keyword>
<sequence length="173" mass="19260">MVNPQPIAPQVPNGSLTYWPYSTLSTNYGLRYTCHDPYVRLLDPRFAVDILTPDFISICIERLGPPNGPSDPLLLALLTVLSRHGYTDALFLHKVNWSDFASHNLWRSSIIAFSNITYIPMKETSLQVDEFCSLVRSLPLQGLEIHSCLITGDVQSFQFQEGAVGTSANSSLD</sequence>
<reference evidence="1" key="1">
    <citation type="submission" date="2023-06" db="EMBL/GenBank/DDBJ databases">
        <authorList>
            <consortium name="Lawrence Berkeley National Laboratory"/>
            <person name="Ahrendt S."/>
            <person name="Sahu N."/>
            <person name="Indic B."/>
            <person name="Wong-Bajracharya J."/>
            <person name="Merenyi Z."/>
            <person name="Ke H.-M."/>
            <person name="Monk M."/>
            <person name="Kocsube S."/>
            <person name="Drula E."/>
            <person name="Lipzen A."/>
            <person name="Balint B."/>
            <person name="Henrissat B."/>
            <person name="Andreopoulos B."/>
            <person name="Martin F.M."/>
            <person name="Harder C.B."/>
            <person name="Rigling D."/>
            <person name="Ford K.L."/>
            <person name="Foster G.D."/>
            <person name="Pangilinan J."/>
            <person name="Papanicolaou A."/>
            <person name="Barry K."/>
            <person name="LaButti K."/>
            <person name="Viragh M."/>
            <person name="Koriabine M."/>
            <person name="Yan M."/>
            <person name="Riley R."/>
            <person name="Champramary S."/>
            <person name="Plett K.L."/>
            <person name="Tsai I.J."/>
            <person name="Slot J."/>
            <person name="Sipos G."/>
            <person name="Plett J."/>
            <person name="Nagy L.G."/>
            <person name="Grigoriev I.V."/>
        </authorList>
    </citation>
    <scope>NUCLEOTIDE SEQUENCE</scope>
    <source>
        <strain evidence="1">HWK02</strain>
    </source>
</reference>
<name>A0AA39PXC6_9AGAR</name>
<evidence type="ECO:0000313" key="2">
    <source>
        <dbReference type="Proteomes" id="UP001175228"/>
    </source>
</evidence>
<accession>A0AA39PXC6</accession>
<protein>
    <submittedName>
        <fullName evidence="1">Uncharacterized protein</fullName>
    </submittedName>
</protein>
<dbReference type="AlphaFoldDB" id="A0AA39PXC6"/>
<comment type="caution">
    <text evidence="1">The sequence shown here is derived from an EMBL/GenBank/DDBJ whole genome shotgun (WGS) entry which is preliminary data.</text>
</comment>
<dbReference type="EMBL" id="JAUEPU010000030">
    <property type="protein sequence ID" value="KAK0492295.1"/>
    <property type="molecule type" value="Genomic_DNA"/>
</dbReference>
<organism evidence="1 2">
    <name type="scientific">Armillaria luteobubalina</name>
    <dbReference type="NCBI Taxonomy" id="153913"/>
    <lineage>
        <taxon>Eukaryota</taxon>
        <taxon>Fungi</taxon>
        <taxon>Dikarya</taxon>
        <taxon>Basidiomycota</taxon>
        <taxon>Agaricomycotina</taxon>
        <taxon>Agaricomycetes</taxon>
        <taxon>Agaricomycetidae</taxon>
        <taxon>Agaricales</taxon>
        <taxon>Marasmiineae</taxon>
        <taxon>Physalacriaceae</taxon>
        <taxon>Armillaria</taxon>
    </lineage>
</organism>